<dbReference type="InterPro" id="IPR012677">
    <property type="entry name" value="Nucleotide-bd_a/b_plait_sf"/>
</dbReference>
<gene>
    <name evidence="11" type="ORF">H920_18849</name>
</gene>
<protein>
    <recommendedName>
        <fullName evidence="2">Nucleolin</fullName>
    </recommendedName>
</protein>
<evidence type="ECO:0000256" key="9">
    <source>
        <dbReference type="PROSITE-ProRule" id="PRU00176"/>
    </source>
</evidence>
<accession>A0A091CR25</accession>
<dbReference type="AlphaFoldDB" id="A0A091CR25"/>
<dbReference type="Proteomes" id="UP000028990">
    <property type="component" value="Unassembled WGS sequence"/>
</dbReference>
<dbReference type="Pfam" id="PF00076">
    <property type="entry name" value="RRM_1"/>
    <property type="match status" value="2"/>
</dbReference>
<organism evidence="11 12">
    <name type="scientific">Fukomys damarensis</name>
    <name type="common">Damaraland mole rat</name>
    <name type="synonym">Cryptomys damarensis</name>
    <dbReference type="NCBI Taxonomy" id="885580"/>
    <lineage>
        <taxon>Eukaryota</taxon>
        <taxon>Metazoa</taxon>
        <taxon>Chordata</taxon>
        <taxon>Craniata</taxon>
        <taxon>Vertebrata</taxon>
        <taxon>Euteleostomi</taxon>
        <taxon>Mammalia</taxon>
        <taxon>Eutheria</taxon>
        <taxon>Euarchontoglires</taxon>
        <taxon>Glires</taxon>
        <taxon>Rodentia</taxon>
        <taxon>Hystricomorpha</taxon>
        <taxon>Bathyergidae</taxon>
        <taxon>Fukomys</taxon>
    </lineage>
</organism>
<evidence type="ECO:0000313" key="11">
    <source>
        <dbReference type="EMBL" id="KFO19780.1"/>
    </source>
</evidence>
<evidence type="ECO:0000256" key="2">
    <source>
        <dbReference type="ARBA" id="ARBA00017108"/>
    </source>
</evidence>
<keyword evidence="8" id="KW-0539">Nucleus</keyword>
<evidence type="ECO:0000256" key="4">
    <source>
        <dbReference type="ARBA" id="ARBA00022553"/>
    </source>
</evidence>
<evidence type="ECO:0000313" key="12">
    <source>
        <dbReference type="Proteomes" id="UP000028990"/>
    </source>
</evidence>
<evidence type="ECO:0000259" key="10">
    <source>
        <dbReference type="PROSITE" id="PS50102"/>
    </source>
</evidence>
<keyword evidence="7" id="KW-0238">DNA-binding</keyword>
<dbReference type="PANTHER" id="PTHR48034">
    <property type="entry name" value="TRANSFORMER-2 SEX-DETERMINING PROTEIN-RELATED"/>
    <property type="match status" value="1"/>
</dbReference>
<dbReference type="GO" id="GO:0003677">
    <property type="term" value="F:DNA binding"/>
    <property type="evidence" value="ECO:0007669"/>
    <property type="project" value="UniProtKB-KW"/>
</dbReference>
<keyword evidence="5" id="KW-0677">Repeat</keyword>
<dbReference type="GO" id="GO:0005730">
    <property type="term" value="C:nucleolus"/>
    <property type="evidence" value="ECO:0007669"/>
    <property type="project" value="UniProtKB-SubCell"/>
</dbReference>
<evidence type="ECO:0000256" key="8">
    <source>
        <dbReference type="ARBA" id="ARBA00023242"/>
    </source>
</evidence>
<dbReference type="InterPro" id="IPR000504">
    <property type="entry name" value="RRM_dom"/>
</dbReference>
<feature type="domain" description="RRM" evidence="10">
    <location>
        <begin position="9"/>
        <end position="87"/>
    </location>
</feature>
<dbReference type="InterPro" id="IPR050441">
    <property type="entry name" value="RBM"/>
</dbReference>
<reference evidence="11 12" key="1">
    <citation type="submission" date="2013-11" db="EMBL/GenBank/DDBJ databases">
        <title>The Damaraland mole rat (Fukomys damarensis) genome and evolution of African mole rats.</title>
        <authorList>
            <person name="Gladyshev V.N."/>
            <person name="Fang X."/>
        </authorList>
    </citation>
    <scope>NUCLEOTIDE SEQUENCE [LARGE SCALE GENOMIC DNA]</scope>
    <source>
        <tissue evidence="11">Liver</tissue>
    </source>
</reference>
<name>A0A091CR25_FUKDA</name>
<evidence type="ECO:0000256" key="3">
    <source>
        <dbReference type="ARBA" id="ARBA00022481"/>
    </source>
</evidence>
<evidence type="ECO:0000256" key="6">
    <source>
        <dbReference type="ARBA" id="ARBA00022884"/>
    </source>
</evidence>
<dbReference type="PROSITE" id="PS50102">
    <property type="entry name" value="RRM"/>
    <property type="match status" value="2"/>
</dbReference>
<keyword evidence="12" id="KW-1185">Reference proteome</keyword>
<dbReference type="SUPFAM" id="SSF54928">
    <property type="entry name" value="RNA-binding domain, RBD"/>
    <property type="match status" value="2"/>
</dbReference>
<keyword evidence="6 9" id="KW-0694">RNA-binding</keyword>
<sequence>MQEHFWPKISFTIKSIKRSDELKKVFKDALEIRLSKGGKSKGIAYIEFKTKVDAEKNFEEKHGGAIDERSVYLYMGGERLKARLQKCEEQHLECESKTLYLNHMSCSTTEETLQEVLEKATFIQASQNQNDKSKGYPFIEFTSFEDSKEALNSFNKSEIEGRPIRIELQGPRGLPNARRQPSKTLFVNVLSEETTGDLKGII</sequence>
<dbReference type="Gene3D" id="3.30.70.330">
    <property type="match status" value="2"/>
</dbReference>
<evidence type="ECO:0000256" key="7">
    <source>
        <dbReference type="ARBA" id="ARBA00023125"/>
    </source>
</evidence>
<comment type="subcellular location">
    <subcellularLocation>
        <location evidence="1">Nucleus</location>
        <location evidence="1">Nucleolus</location>
    </subcellularLocation>
</comment>
<feature type="domain" description="RRM" evidence="10">
    <location>
        <begin position="97"/>
        <end position="171"/>
    </location>
</feature>
<dbReference type="FunFam" id="3.30.70.330:FF:000278">
    <property type="entry name" value="Nucleolin"/>
    <property type="match status" value="1"/>
</dbReference>
<keyword evidence="4" id="KW-0597">Phosphoprotein</keyword>
<evidence type="ECO:0000256" key="5">
    <source>
        <dbReference type="ARBA" id="ARBA00022737"/>
    </source>
</evidence>
<dbReference type="EMBL" id="KN124898">
    <property type="protein sequence ID" value="KFO19780.1"/>
    <property type="molecule type" value="Genomic_DNA"/>
</dbReference>
<dbReference type="GO" id="GO:0003723">
    <property type="term" value="F:RNA binding"/>
    <property type="evidence" value="ECO:0007669"/>
    <property type="project" value="UniProtKB-UniRule"/>
</dbReference>
<dbReference type="InterPro" id="IPR035979">
    <property type="entry name" value="RBD_domain_sf"/>
</dbReference>
<evidence type="ECO:0000256" key="1">
    <source>
        <dbReference type="ARBA" id="ARBA00004604"/>
    </source>
</evidence>
<keyword evidence="3" id="KW-0488">Methylation</keyword>
<dbReference type="SMART" id="SM00360">
    <property type="entry name" value="RRM"/>
    <property type="match status" value="2"/>
</dbReference>
<proteinExistence type="predicted"/>